<dbReference type="RefSeq" id="WP_405385532.1">
    <property type="nucleotide sequence ID" value="NZ_JBJGEB010000002.1"/>
</dbReference>
<accession>A0ABW8Q1X8</accession>
<gene>
    <name evidence="1" type="ORF">ACI43T_03380</name>
</gene>
<comment type="caution">
    <text evidence="1">The sequence shown here is derived from an EMBL/GenBank/DDBJ whole genome shotgun (WGS) entry which is preliminary data.</text>
</comment>
<organism evidence="1 2">
    <name type="scientific">Neisseria oralis</name>
    <dbReference type="NCBI Taxonomy" id="1107316"/>
    <lineage>
        <taxon>Bacteria</taxon>
        <taxon>Pseudomonadati</taxon>
        <taxon>Pseudomonadota</taxon>
        <taxon>Betaproteobacteria</taxon>
        <taxon>Neisseriales</taxon>
        <taxon>Neisseriaceae</taxon>
        <taxon>Neisseria</taxon>
    </lineage>
</organism>
<protein>
    <submittedName>
        <fullName evidence="1">Uncharacterized protein</fullName>
    </submittedName>
</protein>
<keyword evidence="2" id="KW-1185">Reference proteome</keyword>
<sequence>MMSVTLFRYLICPRCCFLYCRHVVEYRLCCWQCSYEWNEQAV</sequence>
<evidence type="ECO:0000313" key="2">
    <source>
        <dbReference type="Proteomes" id="UP001621964"/>
    </source>
</evidence>
<proteinExistence type="predicted"/>
<evidence type="ECO:0000313" key="1">
    <source>
        <dbReference type="EMBL" id="MFK7641539.1"/>
    </source>
</evidence>
<dbReference type="Proteomes" id="UP001621964">
    <property type="component" value="Unassembled WGS sequence"/>
</dbReference>
<dbReference type="EMBL" id="JBJGEB010000002">
    <property type="protein sequence ID" value="MFK7641539.1"/>
    <property type="molecule type" value="Genomic_DNA"/>
</dbReference>
<reference evidence="1 2" key="1">
    <citation type="submission" date="2024-11" db="EMBL/GenBank/DDBJ databases">
        <authorList>
            <person name="Mikucki A.G."/>
            <person name="Kahler C.M."/>
        </authorList>
    </citation>
    <scope>NUCLEOTIDE SEQUENCE [LARGE SCALE GENOMIC DNA]</scope>
    <source>
        <strain evidence="1 2">EXNM717</strain>
    </source>
</reference>
<name>A0ABW8Q1X8_9NEIS</name>